<evidence type="ECO:0000313" key="2">
    <source>
        <dbReference type="Proteomes" id="UP001500840"/>
    </source>
</evidence>
<dbReference type="PANTHER" id="PTHR38778:SF1">
    <property type="entry name" value="CYTOPLASMIC PROTEIN"/>
    <property type="match status" value="1"/>
</dbReference>
<dbReference type="EMBL" id="BAABGA010000008">
    <property type="protein sequence ID" value="GAA4445837.1"/>
    <property type="molecule type" value="Genomic_DNA"/>
</dbReference>
<dbReference type="InterPro" id="IPR007416">
    <property type="entry name" value="YggL_50S_bp"/>
</dbReference>
<dbReference type="Proteomes" id="UP001500840">
    <property type="component" value="Unassembled WGS sequence"/>
</dbReference>
<organism evidence="1 2">
    <name type="scientific">Novipirellula rosea</name>
    <dbReference type="NCBI Taxonomy" id="1031540"/>
    <lineage>
        <taxon>Bacteria</taxon>
        <taxon>Pseudomonadati</taxon>
        <taxon>Planctomycetota</taxon>
        <taxon>Planctomycetia</taxon>
        <taxon>Pirellulales</taxon>
        <taxon>Pirellulaceae</taxon>
        <taxon>Novipirellula</taxon>
    </lineage>
</organism>
<reference evidence="2" key="1">
    <citation type="journal article" date="2019" name="Int. J. Syst. Evol. Microbiol.">
        <title>The Global Catalogue of Microorganisms (GCM) 10K type strain sequencing project: providing services to taxonomists for standard genome sequencing and annotation.</title>
        <authorList>
            <consortium name="The Broad Institute Genomics Platform"/>
            <consortium name="The Broad Institute Genome Sequencing Center for Infectious Disease"/>
            <person name="Wu L."/>
            <person name="Ma J."/>
        </authorList>
    </citation>
    <scope>NUCLEOTIDE SEQUENCE [LARGE SCALE GENOMIC DNA]</scope>
    <source>
        <strain evidence="2">JCM 17759</strain>
    </source>
</reference>
<dbReference type="RefSeq" id="WP_425571240.1">
    <property type="nucleotide sequence ID" value="NZ_BAABGA010000008.1"/>
</dbReference>
<gene>
    <name evidence="1" type="ORF">GCM10023156_05980</name>
</gene>
<proteinExistence type="predicted"/>
<sequence length="124" mass="13943">MRCSAADWFCFLDGGSLHLKKRLRKKRRLGEFREDCFELTFEIAPSLGDDEMDALTDSFIHLIEANGLQYGGGGRQTWSGVVQGPCRGSATAADRETVLGWLERHPHIVRVDAGPLRDVWHGWS</sequence>
<protein>
    <recommendedName>
        <fullName evidence="3">DUF469 domain-containing protein</fullName>
    </recommendedName>
</protein>
<evidence type="ECO:0000313" key="1">
    <source>
        <dbReference type="EMBL" id="GAA4445837.1"/>
    </source>
</evidence>
<dbReference type="Pfam" id="PF04320">
    <property type="entry name" value="YggL_50S_bp"/>
    <property type="match status" value="1"/>
</dbReference>
<evidence type="ECO:0008006" key="3">
    <source>
        <dbReference type="Google" id="ProtNLM"/>
    </source>
</evidence>
<name>A0ABP8M9P6_9BACT</name>
<comment type="caution">
    <text evidence="1">The sequence shown here is derived from an EMBL/GenBank/DDBJ whole genome shotgun (WGS) entry which is preliminary data.</text>
</comment>
<accession>A0ABP8M9P6</accession>
<dbReference type="PANTHER" id="PTHR38778">
    <property type="entry name" value="CYTOPLASMIC PROTEIN-RELATED"/>
    <property type="match status" value="1"/>
</dbReference>
<keyword evidence="2" id="KW-1185">Reference proteome</keyword>